<dbReference type="Proteomes" id="UP000789366">
    <property type="component" value="Unassembled WGS sequence"/>
</dbReference>
<gene>
    <name evidence="1" type="ORF">SPELUC_LOCUS9128</name>
</gene>
<name>A0ACA9NH23_9GLOM</name>
<keyword evidence="2" id="KW-1185">Reference proteome</keyword>
<comment type="caution">
    <text evidence="1">The sequence shown here is derived from an EMBL/GenBank/DDBJ whole genome shotgun (WGS) entry which is preliminary data.</text>
</comment>
<protein>
    <submittedName>
        <fullName evidence="1">2433_t:CDS:1</fullName>
    </submittedName>
</protein>
<organism evidence="1 2">
    <name type="scientific">Cetraspora pellucida</name>
    <dbReference type="NCBI Taxonomy" id="1433469"/>
    <lineage>
        <taxon>Eukaryota</taxon>
        <taxon>Fungi</taxon>
        <taxon>Fungi incertae sedis</taxon>
        <taxon>Mucoromycota</taxon>
        <taxon>Glomeromycotina</taxon>
        <taxon>Glomeromycetes</taxon>
        <taxon>Diversisporales</taxon>
        <taxon>Gigasporaceae</taxon>
        <taxon>Cetraspora</taxon>
    </lineage>
</organism>
<sequence>MTKNDLQKELKEKAKEGIKPSDIKRLKRSKSLNDIASAPNSELISLQTENQELKKRIQELEKAQKDQEIFVDCPEDNPAELKTQISQLEDQILELRISKLKDFGDYWEKNKELKKDLESNIDYEVKEIERLENKLKTINRKKLELEQKLGEAQSKNAKLEIKLISAENKEAQTAAPHSDF</sequence>
<evidence type="ECO:0000313" key="1">
    <source>
        <dbReference type="EMBL" id="CAG8657090.1"/>
    </source>
</evidence>
<reference evidence="1" key="1">
    <citation type="submission" date="2021-06" db="EMBL/GenBank/DDBJ databases">
        <authorList>
            <person name="Kallberg Y."/>
            <person name="Tangrot J."/>
            <person name="Rosling A."/>
        </authorList>
    </citation>
    <scope>NUCLEOTIDE SEQUENCE</scope>
    <source>
        <strain evidence="1">28 12/20/2015</strain>
    </source>
</reference>
<dbReference type="EMBL" id="CAJVPW010014862">
    <property type="protein sequence ID" value="CAG8657090.1"/>
    <property type="molecule type" value="Genomic_DNA"/>
</dbReference>
<accession>A0ACA9NH23</accession>
<evidence type="ECO:0000313" key="2">
    <source>
        <dbReference type="Proteomes" id="UP000789366"/>
    </source>
</evidence>
<proteinExistence type="predicted"/>